<name>A0AAN9EUX3_CLITE</name>
<gene>
    <name evidence="3" type="ORF">RJT34_31799</name>
</gene>
<feature type="compositionally biased region" description="Pro residues" evidence="1">
    <location>
        <begin position="76"/>
        <end position="85"/>
    </location>
</feature>
<evidence type="ECO:0000256" key="1">
    <source>
        <dbReference type="SAM" id="MobiDB-lite"/>
    </source>
</evidence>
<sequence length="112" mass="12952">MNESDQSLQQTFFLIKKKAKKVTYKSLVLFQTFIPLPFLSLLLSFPSLGFSHSINNHPFLSLPPNPSRNRSHSSPNPTPIPPPTIPRVSNREPDFVFNFPRRFDPWWRLFGG</sequence>
<evidence type="ECO:0000313" key="3">
    <source>
        <dbReference type="EMBL" id="KAK7264194.1"/>
    </source>
</evidence>
<reference evidence="3 4" key="1">
    <citation type="submission" date="2024-01" db="EMBL/GenBank/DDBJ databases">
        <title>The genomes of 5 underutilized Papilionoideae crops provide insights into root nodulation and disease resistance.</title>
        <authorList>
            <person name="Yuan L."/>
        </authorList>
    </citation>
    <scope>NUCLEOTIDE SEQUENCE [LARGE SCALE GENOMIC DNA]</scope>
    <source>
        <strain evidence="3">LY-2023</strain>
        <tissue evidence="3">Leaf</tissue>
    </source>
</reference>
<keyword evidence="4" id="KW-1185">Reference proteome</keyword>
<keyword evidence="2" id="KW-0472">Membrane</keyword>
<feature type="region of interest" description="Disordered" evidence="1">
    <location>
        <begin position="61"/>
        <end position="91"/>
    </location>
</feature>
<organism evidence="3 4">
    <name type="scientific">Clitoria ternatea</name>
    <name type="common">Butterfly pea</name>
    <dbReference type="NCBI Taxonomy" id="43366"/>
    <lineage>
        <taxon>Eukaryota</taxon>
        <taxon>Viridiplantae</taxon>
        <taxon>Streptophyta</taxon>
        <taxon>Embryophyta</taxon>
        <taxon>Tracheophyta</taxon>
        <taxon>Spermatophyta</taxon>
        <taxon>Magnoliopsida</taxon>
        <taxon>eudicotyledons</taxon>
        <taxon>Gunneridae</taxon>
        <taxon>Pentapetalae</taxon>
        <taxon>rosids</taxon>
        <taxon>fabids</taxon>
        <taxon>Fabales</taxon>
        <taxon>Fabaceae</taxon>
        <taxon>Papilionoideae</taxon>
        <taxon>50 kb inversion clade</taxon>
        <taxon>NPAAA clade</taxon>
        <taxon>indigoferoid/millettioid clade</taxon>
        <taxon>Phaseoleae</taxon>
        <taxon>Clitoria</taxon>
    </lineage>
</organism>
<dbReference type="EMBL" id="JAYKXN010000008">
    <property type="protein sequence ID" value="KAK7264194.1"/>
    <property type="molecule type" value="Genomic_DNA"/>
</dbReference>
<dbReference type="AlphaFoldDB" id="A0AAN9EUX3"/>
<dbReference type="Proteomes" id="UP001359559">
    <property type="component" value="Unassembled WGS sequence"/>
</dbReference>
<evidence type="ECO:0008006" key="5">
    <source>
        <dbReference type="Google" id="ProtNLM"/>
    </source>
</evidence>
<evidence type="ECO:0000313" key="4">
    <source>
        <dbReference type="Proteomes" id="UP001359559"/>
    </source>
</evidence>
<proteinExistence type="predicted"/>
<accession>A0AAN9EUX3</accession>
<protein>
    <recommendedName>
        <fullName evidence="5">Transmembrane protein</fullName>
    </recommendedName>
</protein>
<keyword evidence="2" id="KW-0812">Transmembrane</keyword>
<comment type="caution">
    <text evidence="3">The sequence shown here is derived from an EMBL/GenBank/DDBJ whole genome shotgun (WGS) entry which is preliminary data.</text>
</comment>
<feature type="transmembrane region" description="Helical" evidence="2">
    <location>
        <begin position="26"/>
        <end position="45"/>
    </location>
</feature>
<keyword evidence="2" id="KW-1133">Transmembrane helix</keyword>
<evidence type="ECO:0000256" key="2">
    <source>
        <dbReference type="SAM" id="Phobius"/>
    </source>
</evidence>